<organism evidence="6 7">
    <name type="scientific">Microlunatus endophyticus</name>
    <dbReference type="NCBI Taxonomy" id="1716077"/>
    <lineage>
        <taxon>Bacteria</taxon>
        <taxon>Bacillati</taxon>
        <taxon>Actinomycetota</taxon>
        <taxon>Actinomycetes</taxon>
        <taxon>Propionibacteriales</taxon>
        <taxon>Propionibacteriaceae</taxon>
        <taxon>Microlunatus</taxon>
    </lineage>
</organism>
<feature type="domain" description="Nudix hydrolase" evidence="5">
    <location>
        <begin position="84"/>
        <end position="214"/>
    </location>
</feature>
<comment type="caution">
    <text evidence="6">The sequence shown here is derived from an EMBL/GenBank/DDBJ whole genome shotgun (WGS) entry which is preliminary data.</text>
</comment>
<protein>
    <recommendedName>
        <fullName evidence="5">Nudix hydrolase domain-containing protein</fullName>
    </recommendedName>
</protein>
<evidence type="ECO:0000259" key="5">
    <source>
        <dbReference type="PROSITE" id="PS51462"/>
    </source>
</evidence>
<dbReference type="InterPro" id="IPR029063">
    <property type="entry name" value="SAM-dependent_MTases_sf"/>
</dbReference>
<dbReference type="InterPro" id="IPR020084">
    <property type="entry name" value="NUDIX_hydrolase_CS"/>
</dbReference>
<evidence type="ECO:0000313" key="6">
    <source>
        <dbReference type="EMBL" id="GGL58713.1"/>
    </source>
</evidence>
<evidence type="ECO:0000256" key="2">
    <source>
        <dbReference type="ARBA" id="ARBA00005582"/>
    </source>
</evidence>
<dbReference type="InterPro" id="IPR015797">
    <property type="entry name" value="NUDIX_hydrolase-like_dom_sf"/>
</dbReference>
<name>A0A917S5S8_9ACTN</name>
<accession>A0A917S5S8</accession>
<dbReference type="InterPro" id="IPR000086">
    <property type="entry name" value="NUDIX_hydrolase_dom"/>
</dbReference>
<evidence type="ECO:0000256" key="1">
    <source>
        <dbReference type="ARBA" id="ARBA00001946"/>
    </source>
</evidence>
<dbReference type="InterPro" id="IPR020476">
    <property type="entry name" value="Nudix_hydrolase"/>
</dbReference>
<dbReference type="EMBL" id="BMMZ01000003">
    <property type="protein sequence ID" value="GGL58713.1"/>
    <property type="molecule type" value="Genomic_DNA"/>
</dbReference>
<gene>
    <name evidence="6" type="ORF">GCM10011575_16420</name>
</gene>
<dbReference type="PROSITE" id="PS00893">
    <property type="entry name" value="NUDIX_BOX"/>
    <property type="match status" value="1"/>
</dbReference>
<dbReference type="SUPFAM" id="SSF55811">
    <property type="entry name" value="Nudix"/>
    <property type="match status" value="1"/>
</dbReference>
<dbReference type="PANTHER" id="PTHR43046:SF12">
    <property type="entry name" value="GDP-MANNOSE MANNOSYL HYDROLASE"/>
    <property type="match status" value="1"/>
</dbReference>
<dbReference type="GO" id="GO:0016787">
    <property type="term" value="F:hydrolase activity"/>
    <property type="evidence" value="ECO:0007669"/>
    <property type="project" value="UniProtKB-KW"/>
</dbReference>
<proteinExistence type="inferred from homology"/>
<keyword evidence="7" id="KW-1185">Reference proteome</keyword>
<dbReference type="PROSITE" id="PS51462">
    <property type="entry name" value="NUDIX"/>
    <property type="match status" value="1"/>
</dbReference>
<dbReference type="Proteomes" id="UP000613840">
    <property type="component" value="Unassembled WGS sequence"/>
</dbReference>
<dbReference type="SUPFAM" id="SSF53335">
    <property type="entry name" value="S-adenosyl-L-methionine-dependent methyltransferases"/>
    <property type="match status" value="1"/>
</dbReference>
<dbReference type="PRINTS" id="PR00502">
    <property type="entry name" value="NUDIXFAMILY"/>
</dbReference>
<dbReference type="AlphaFoldDB" id="A0A917S5S8"/>
<dbReference type="CDD" id="cd02883">
    <property type="entry name" value="NUDIX_Hydrolase"/>
    <property type="match status" value="1"/>
</dbReference>
<dbReference type="Gene3D" id="3.90.79.10">
    <property type="entry name" value="Nucleoside Triphosphate Pyrophosphohydrolase"/>
    <property type="match status" value="1"/>
</dbReference>
<dbReference type="Pfam" id="PF00293">
    <property type="entry name" value="NUDIX"/>
    <property type="match status" value="1"/>
</dbReference>
<comment type="similarity">
    <text evidence="2">Belongs to the Nudix hydrolase family.</text>
</comment>
<sequence length="416" mass="45430">MTSASRESAPAAAATSSIGADGRADWDFVDWDMMAKPCITNLVRATTPVGTVDDVTSYLARNELGYLLLSFEPALEHQLDHDHETPLNASFVLVERGGQVLLVFDNWRKHWELPGGGRDAGESPRSAAVRELAEETGVVTEELIFVGVSSYESPPDGLHERVAVYRTVLDPSGPDPVPLFQPDKEIGGTRWWDPASSREGVDPLDAMIIDLVLADPTAAPTPLDVTRGSYQAAADVYTQRSRPSGIGKLAIFLDRFAAFVAEGRVLEVGSGPGWDAAHLEDLGLTVQRTDITPAFVEMMRAEGHDAYLLDVRSDDLGGPWDGVLANAVLLHLNRAEFTVVLQRIAVAVRDGGIFAFTLKEGDGDSWSEDKLGSPRWFVYWREPAVRAELRAAGWTVISVDHHTGTRGDWLHILARR</sequence>
<comment type="cofactor">
    <cofactor evidence="1">
        <name>Mg(2+)</name>
        <dbReference type="ChEBI" id="CHEBI:18420"/>
    </cofactor>
</comment>
<dbReference type="Pfam" id="PF13489">
    <property type="entry name" value="Methyltransf_23"/>
    <property type="match status" value="1"/>
</dbReference>
<evidence type="ECO:0000313" key="7">
    <source>
        <dbReference type="Proteomes" id="UP000613840"/>
    </source>
</evidence>
<reference evidence="6" key="2">
    <citation type="submission" date="2020-09" db="EMBL/GenBank/DDBJ databases">
        <authorList>
            <person name="Sun Q."/>
            <person name="Zhou Y."/>
        </authorList>
    </citation>
    <scope>NUCLEOTIDE SEQUENCE</scope>
    <source>
        <strain evidence="6">CGMCC 4.7306</strain>
    </source>
</reference>
<dbReference type="Gene3D" id="3.40.50.150">
    <property type="entry name" value="Vaccinia Virus protein VP39"/>
    <property type="match status" value="1"/>
</dbReference>
<keyword evidence="4" id="KW-0460">Magnesium</keyword>
<dbReference type="PANTHER" id="PTHR43046">
    <property type="entry name" value="GDP-MANNOSE MANNOSYL HYDROLASE"/>
    <property type="match status" value="1"/>
</dbReference>
<keyword evidence="3" id="KW-0378">Hydrolase</keyword>
<evidence type="ECO:0000256" key="4">
    <source>
        <dbReference type="ARBA" id="ARBA00022842"/>
    </source>
</evidence>
<evidence type="ECO:0000256" key="3">
    <source>
        <dbReference type="ARBA" id="ARBA00022801"/>
    </source>
</evidence>
<dbReference type="CDD" id="cd02440">
    <property type="entry name" value="AdoMet_MTases"/>
    <property type="match status" value="1"/>
</dbReference>
<reference evidence="6" key="1">
    <citation type="journal article" date="2014" name="Int. J. Syst. Evol. Microbiol.">
        <title>Complete genome sequence of Corynebacterium casei LMG S-19264T (=DSM 44701T), isolated from a smear-ripened cheese.</title>
        <authorList>
            <consortium name="US DOE Joint Genome Institute (JGI-PGF)"/>
            <person name="Walter F."/>
            <person name="Albersmeier A."/>
            <person name="Kalinowski J."/>
            <person name="Ruckert C."/>
        </authorList>
    </citation>
    <scope>NUCLEOTIDE SEQUENCE</scope>
    <source>
        <strain evidence="6">CGMCC 4.7306</strain>
    </source>
</reference>